<evidence type="ECO:0000256" key="10">
    <source>
        <dbReference type="ARBA" id="ARBA00022737"/>
    </source>
</evidence>
<keyword evidence="17" id="KW-0175">Coiled coil</keyword>
<dbReference type="Gene3D" id="3.30.40.10">
    <property type="entry name" value="Zinc/RING finger domain, C3HC4 (zinc finger)"/>
    <property type="match status" value="1"/>
</dbReference>
<dbReference type="InterPro" id="IPR001841">
    <property type="entry name" value="Znf_RING"/>
</dbReference>
<dbReference type="GO" id="GO:0072344">
    <property type="term" value="P:rescue of stalled ribosome"/>
    <property type="evidence" value="ECO:0007669"/>
    <property type="project" value="UniProtKB-UniRule"/>
</dbReference>
<evidence type="ECO:0000259" key="18">
    <source>
        <dbReference type="PROSITE" id="PS50089"/>
    </source>
</evidence>
<gene>
    <name evidence="19" type="primary">TBLA0D00650</name>
    <name evidence="19" type="ORF">TBLA_0D00650</name>
</gene>
<evidence type="ECO:0000256" key="1">
    <source>
        <dbReference type="ARBA" id="ARBA00000900"/>
    </source>
</evidence>
<protein>
    <recommendedName>
        <fullName evidence="6 16">E3 ubiquitin-protein ligase listerin</fullName>
        <ecNumber evidence="5 16">2.3.2.27</ecNumber>
    </recommendedName>
    <alternativeName>
        <fullName evidence="16">RING-type E3 ubiquitin transferase listerin</fullName>
    </alternativeName>
</protein>
<dbReference type="InterPro" id="IPR011016">
    <property type="entry name" value="Znf_RING-CH"/>
</dbReference>
<sequence length="1568" mass="180707">MSFGGTNTFQQFSTDFGLGHNGVKISLSYFDGNPEPSLMNALKSNQLKLIFKSLLKRDETTKEKALAELTPLIKESNLDLFNDDIFPLCWSQIYSKLIICDSKNIRINSHKITLLLIDLLKKHVSKYLKDFIPFVLLGSCDSDNLVSSTTAQSLFVCFNKDGKKGKTLWIVFYEQILQLIKDIIILQNTVTISDESHTSKENAELRYNRLLLNSISMLMQLLQKIDIKTIDNKIASNLLKEILTEESFWKLFSLKNSSSYKTSENLLKLIVILYKTDYLFENKSILKLFSRTLLKSLSQISSKNISNLSFLLPNILSVLTILNSYKNGRFWSYDKTSKEKLLSFLTVSCKNPYLGLFNGMFALYETTSTLNVLDYSTEWNPLWQNAIKALNDRPFLGRFGAQLYYELWSNYFKFLKYNNTSIDDELKLKLENDIIATLHAKIDLQELHDLSIIIAENIDPNFVTTKLEDELKIIMSSSDSKETKFLKNLTFLLINCNNNENPVKNFLENLINILTNSDLKSNQIQLEILNIYSYFFESKLQFIGDNLQKFIDEIPILVEEISIEVYSKILLKYSKSQYASDNNTFINSLNDFITASTSLGIPSSKLIPFLNSFSSDILKLLKEESDSSVIELVDNWISTYRFEDNGAILHGNLFDEQIIAKLYKNAESNNTTELLSINLSSLKLPLQKYLIDNTAILENSLFQVSPDVTDSLFKLCHPHLKVDTPLAKKLAKIILNNIINSDDEENFKLSLKYSVELINQNIEILEEFLPSNVEELFNRYVPIIDDKVSLVNSFELNTYLVNGKEGSWNLLDVKKVLKLGIFVDSILIQLPDFLTDEIAVFLTVCSQVSDDFNCISSVPEEALSDFNFTLFKSNEYSFDFQSITTKLLGLDGPSGDNFTLDVLFDDDTRQSNTYFFYKSRILYKILQNESDNISAIYLQELLPSIEKYIAKTIRGKASTEYEYRNAFLLLICLDKIIDDDKLTRLRTLMASELIGTKGEELADRTYKTIILLNNLLGVSSNKEFIAITPQRLIMIVKNINQWMDSDIAFEPEFIRARLALLNFLTSLLKMPSTIDTCPSVIEPSARLLADSITMCQLDDTPCYLSLRLQSLKLYQEVIKYESIFVENEYYNEINDGLLELPFINFSDECNNQISAIFYRTLNQTLTKNNLNLESQYDKLLTMIVSGNNLHINKIRLTVSLLRDIIQKKQQTTVIEFEFRTKETTGTEIEEKEMKASSPIDEAFKLPETLVKLLSTEVPQDYLEYENEISFIKYLWYWKLILCFFKDISYNLRQNYLDQLKNDEDLISKMLSFCADQIDLQDKEFWDQVTSDELTNYSISDTEFSPYKEEIQFECKKLLGNIMYELFINVGSMSSSWWLNIKDKSLQNKVEKFVIQFISPILIGNELDDLNNKMDRLISANDSLKIKINKITQEVKASYLIDEQKLEISFKLPINYPLTNIEAIGISRVGISEQKWKQWIMSTQRVITGMNGSVIDCLELFTKNVRLQFSGFEECAICYSILHAVDRKLPSKTCPTCNNKYHGACLYKWFRSSGNNTCPMCRSEIPFRR</sequence>
<evidence type="ECO:0000313" key="19">
    <source>
        <dbReference type="EMBL" id="CCH60572.1"/>
    </source>
</evidence>
<evidence type="ECO:0000256" key="8">
    <source>
        <dbReference type="ARBA" id="ARBA00022679"/>
    </source>
</evidence>
<dbReference type="HOGENOM" id="CLU_262564_0_0_1"/>
<dbReference type="GO" id="GO:0005634">
    <property type="term" value="C:nucleus"/>
    <property type="evidence" value="ECO:0007669"/>
    <property type="project" value="EnsemblFungi"/>
</dbReference>
<dbReference type="InterPro" id="IPR054476">
    <property type="entry name" value="Ltn1_N"/>
</dbReference>
<dbReference type="PROSITE" id="PS50089">
    <property type="entry name" value="ZF_RING_2"/>
    <property type="match status" value="1"/>
</dbReference>
<dbReference type="PANTHER" id="PTHR12389:SF0">
    <property type="entry name" value="E3 UBIQUITIN-PROTEIN LIGASE LISTERIN"/>
    <property type="match status" value="1"/>
</dbReference>
<dbReference type="GO" id="GO:0008270">
    <property type="term" value="F:zinc ion binding"/>
    <property type="evidence" value="ECO:0007669"/>
    <property type="project" value="UniProtKB-KW"/>
</dbReference>
<evidence type="ECO:0000256" key="14">
    <source>
        <dbReference type="ARBA" id="ARBA00055150"/>
    </source>
</evidence>
<dbReference type="GO" id="GO:1990112">
    <property type="term" value="C:RQC complex"/>
    <property type="evidence" value="ECO:0007669"/>
    <property type="project" value="UniProtKB-UniRule"/>
</dbReference>
<keyword evidence="10" id="KW-0677">Repeat</keyword>
<keyword evidence="12 16" id="KW-0833">Ubl conjugation pathway</keyword>
<dbReference type="GO" id="GO:0000781">
    <property type="term" value="C:chromosome, telomeric region"/>
    <property type="evidence" value="ECO:0007669"/>
    <property type="project" value="GOC"/>
</dbReference>
<evidence type="ECO:0000256" key="3">
    <source>
        <dbReference type="ARBA" id="ARBA00004906"/>
    </source>
</evidence>
<dbReference type="GO" id="GO:0031509">
    <property type="term" value="P:subtelomeric heterochromatin formation"/>
    <property type="evidence" value="ECO:0007669"/>
    <property type="project" value="EnsemblFungi"/>
</dbReference>
<dbReference type="Pfam" id="PF22999">
    <property type="entry name" value="LTN1_E3_ligase_6th"/>
    <property type="match status" value="1"/>
</dbReference>
<dbReference type="InterPro" id="IPR039804">
    <property type="entry name" value="RING-CH-C4HC3_LTN1"/>
</dbReference>
<comment type="catalytic activity">
    <reaction evidence="1 16">
        <text>S-ubiquitinyl-[E2 ubiquitin-conjugating enzyme]-L-cysteine + [acceptor protein]-L-lysine = [E2 ubiquitin-conjugating enzyme]-L-cysteine + N(6)-ubiquitinyl-[acceptor protein]-L-lysine.</text>
        <dbReference type="EC" id="2.3.2.27"/>
    </reaction>
</comment>
<evidence type="ECO:0000256" key="13">
    <source>
        <dbReference type="ARBA" id="ARBA00022833"/>
    </source>
</evidence>
<dbReference type="STRING" id="1071380.I2H2H0"/>
<dbReference type="OrthoDB" id="6108at2759"/>
<name>I2H2H0_HENB6</name>
<comment type="function">
    <text evidence="14">E3 ubiquitin-protein ligase component of the ribosome quality control complex (RQC), a ribosome-associated complex that mediates ubiquitination and extraction of incompletely synthesized nascent chains for proteasomal degradation. Mediates ubiquitination of proteins derived from mRNAs lacking stop codons (non-stop proteins) and other translation arrest products induced by poly-lysine sequences and tandem rare codons. Ubiquitination leads to CDC48 recruitment for extraction and degradation of the incomplete translation product. May indirectly play a role in chromatin function and transcription.</text>
</comment>
<dbReference type="GO" id="GO:0022626">
    <property type="term" value="C:cytosolic ribosome"/>
    <property type="evidence" value="ECO:0007669"/>
    <property type="project" value="EnsemblFungi"/>
</dbReference>
<evidence type="ECO:0000256" key="6">
    <source>
        <dbReference type="ARBA" id="ARBA00017157"/>
    </source>
</evidence>
<dbReference type="InterPro" id="IPR039795">
    <property type="entry name" value="LTN1/Rkr1"/>
</dbReference>
<dbReference type="SUPFAM" id="SSF57850">
    <property type="entry name" value="RING/U-box"/>
    <property type="match status" value="1"/>
</dbReference>
<evidence type="ECO:0000256" key="5">
    <source>
        <dbReference type="ARBA" id="ARBA00012483"/>
    </source>
</evidence>
<dbReference type="SMART" id="SM00744">
    <property type="entry name" value="RINGv"/>
    <property type="match status" value="1"/>
</dbReference>
<dbReference type="RefSeq" id="XP_004180091.1">
    <property type="nucleotide sequence ID" value="XM_004180043.1"/>
</dbReference>
<dbReference type="GeneID" id="14495676"/>
<evidence type="ECO:0000256" key="9">
    <source>
        <dbReference type="ARBA" id="ARBA00022723"/>
    </source>
</evidence>
<dbReference type="Pfam" id="PF22958">
    <property type="entry name" value="Ltn1_1st"/>
    <property type="match status" value="1"/>
</dbReference>
<feature type="domain" description="RING-type" evidence="18">
    <location>
        <begin position="1514"/>
        <end position="1561"/>
    </location>
</feature>
<dbReference type="GO" id="GO:0016567">
    <property type="term" value="P:protein ubiquitination"/>
    <property type="evidence" value="ECO:0007669"/>
    <property type="project" value="UniProtKB-UniPathway"/>
</dbReference>
<dbReference type="InterPro" id="IPR054477">
    <property type="entry name" value="LTN1_E3_ligase_6th"/>
</dbReference>
<reference evidence="19 20" key="1">
    <citation type="journal article" date="2011" name="Proc. Natl. Acad. Sci. U.S.A.">
        <title>Evolutionary erosion of yeast sex chromosomes by mating-type switching accidents.</title>
        <authorList>
            <person name="Gordon J.L."/>
            <person name="Armisen D."/>
            <person name="Proux-Wera E."/>
            <person name="Oheigeartaigh S.S."/>
            <person name="Byrne K.P."/>
            <person name="Wolfe K.H."/>
        </authorList>
    </citation>
    <scope>NUCLEOTIDE SEQUENCE [LARGE SCALE GENOMIC DNA]</scope>
    <source>
        <strain evidence="20">ATCC 34711 / CBS 6284 / DSM 70876 / NBRC 10599 / NRRL Y-10934 / UCD 77-7</strain>
    </source>
</reference>
<evidence type="ECO:0000256" key="4">
    <source>
        <dbReference type="ARBA" id="ARBA00007997"/>
    </source>
</evidence>
<comment type="function">
    <text evidence="16">E3 ubiquitin-protein ligase. Component of the ribosome quality control complex (RQC), a ribosome-associated complex that mediates ubiquitination and extraction of incompletely synthesized nascent chains for proteasomal degradation.</text>
</comment>
<keyword evidence="8 16" id="KW-0808">Transferase</keyword>
<keyword evidence="13 16" id="KW-0862">Zinc</keyword>
<evidence type="ECO:0000256" key="16">
    <source>
        <dbReference type="RuleBase" id="RU367090"/>
    </source>
</evidence>
<dbReference type="InterPro" id="IPR013083">
    <property type="entry name" value="Znf_RING/FYVE/PHD"/>
</dbReference>
<dbReference type="FunCoup" id="I2H2H0">
    <property type="interactions" value="634"/>
</dbReference>
<comment type="subunit">
    <text evidence="16">Component of the ribosome quality control complex (RQC).</text>
</comment>
<dbReference type="GO" id="GO:1990116">
    <property type="term" value="P:ribosome-associated ubiquitin-dependent protein catabolic process"/>
    <property type="evidence" value="ECO:0007669"/>
    <property type="project" value="UniProtKB-UniRule"/>
</dbReference>
<evidence type="ECO:0000256" key="7">
    <source>
        <dbReference type="ARBA" id="ARBA00022490"/>
    </source>
</evidence>
<evidence type="ECO:0000256" key="15">
    <source>
        <dbReference type="PROSITE-ProRule" id="PRU00175"/>
    </source>
</evidence>
<proteinExistence type="inferred from homology"/>
<evidence type="ECO:0000256" key="17">
    <source>
        <dbReference type="SAM" id="Coils"/>
    </source>
</evidence>
<evidence type="ECO:0000256" key="11">
    <source>
        <dbReference type="ARBA" id="ARBA00022771"/>
    </source>
</evidence>
<evidence type="ECO:0000256" key="2">
    <source>
        <dbReference type="ARBA" id="ARBA00004514"/>
    </source>
</evidence>
<dbReference type="OMA" id="NRFHGAC"/>
<dbReference type="SMART" id="SM01197">
    <property type="entry name" value="FANCL_C"/>
    <property type="match status" value="1"/>
</dbReference>
<dbReference type="InParanoid" id="I2H2H0"/>
<dbReference type="InterPro" id="IPR054478">
    <property type="entry name" value="LTN1_UBC"/>
</dbReference>
<comment type="pathway">
    <text evidence="3 16">Protein modification; protein ubiquitination.</text>
</comment>
<dbReference type="EC" id="2.3.2.27" evidence="5 16"/>
<dbReference type="FunFam" id="3.30.40.10:FF:000038">
    <property type="entry name" value="E3 ubiquitin-protein ligase listerin"/>
    <property type="match status" value="1"/>
</dbReference>
<accession>I2H2H0</accession>
<dbReference type="UniPathway" id="UPA00143"/>
<feature type="coiled-coil region" evidence="17">
    <location>
        <begin position="1406"/>
        <end position="1433"/>
    </location>
</feature>
<keyword evidence="11 15" id="KW-0863">Zinc-finger</keyword>
<evidence type="ECO:0000313" key="20">
    <source>
        <dbReference type="Proteomes" id="UP000002866"/>
    </source>
</evidence>
<keyword evidence="7" id="KW-0963">Cytoplasm</keyword>
<keyword evidence="20" id="KW-1185">Reference proteome</keyword>
<dbReference type="CDD" id="cd16491">
    <property type="entry name" value="RING-CH-C4HC3_LTN1"/>
    <property type="match status" value="1"/>
</dbReference>
<dbReference type="Proteomes" id="UP000002866">
    <property type="component" value="Chromosome 4"/>
</dbReference>
<comment type="similarity">
    <text evidence="4 16">Belongs to the LTN1 family.</text>
</comment>
<dbReference type="eggNOG" id="KOG0803">
    <property type="taxonomic scope" value="Eukaryota"/>
</dbReference>
<dbReference type="EMBL" id="HE806319">
    <property type="protein sequence ID" value="CCH60572.1"/>
    <property type="molecule type" value="Genomic_DNA"/>
</dbReference>
<dbReference type="KEGG" id="tbl:TBLA_0D00650"/>
<comment type="subcellular location">
    <subcellularLocation>
        <location evidence="2">Cytoplasm</location>
        <location evidence="2">Cytosol</location>
    </subcellularLocation>
</comment>
<keyword evidence="9 16" id="KW-0479">Metal-binding</keyword>
<evidence type="ECO:0000256" key="12">
    <source>
        <dbReference type="ARBA" id="ARBA00022786"/>
    </source>
</evidence>
<dbReference type="Pfam" id="PF23009">
    <property type="entry name" value="UBC_like"/>
    <property type="match status" value="1"/>
</dbReference>
<dbReference type="GO" id="GO:0043023">
    <property type="term" value="F:ribosomal large subunit binding"/>
    <property type="evidence" value="ECO:0007669"/>
    <property type="project" value="EnsemblFungi"/>
</dbReference>
<organism evidence="19 20">
    <name type="scientific">Henningerozyma blattae (strain ATCC 34711 / CBS 6284 / DSM 70876 / NBRC 10599 / NRRL Y-10934 / UCD 77-7)</name>
    <name type="common">Yeast</name>
    <name type="synonym">Tetrapisispora blattae</name>
    <dbReference type="NCBI Taxonomy" id="1071380"/>
    <lineage>
        <taxon>Eukaryota</taxon>
        <taxon>Fungi</taxon>
        <taxon>Dikarya</taxon>
        <taxon>Ascomycota</taxon>
        <taxon>Saccharomycotina</taxon>
        <taxon>Saccharomycetes</taxon>
        <taxon>Saccharomycetales</taxon>
        <taxon>Saccharomycetaceae</taxon>
        <taxon>Henningerozyma</taxon>
    </lineage>
</organism>
<dbReference type="PANTHER" id="PTHR12389">
    <property type="entry name" value="ZINC FINGER PROTEIN 294"/>
    <property type="match status" value="1"/>
</dbReference>
<dbReference type="GO" id="GO:0061630">
    <property type="term" value="F:ubiquitin protein ligase activity"/>
    <property type="evidence" value="ECO:0007669"/>
    <property type="project" value="UniProtKB-UniRule"/>
</dbReference>